<name>A0A286DKZ7_9GAMM</name>
<reference evidence="2" key="1">
    <citation type="submission" date="2017-09" db="EMBL/GenBank/DDBJ databases">
        <authorList>
            <person name="Varghese N."/>
            <person name="Submissions S."/>
        </authorList>
    </citation>
    <scope>NUCLEOTIDE SEQUENCE [LARGE SCALE GENOMIC DNA]</scope>
    <source>
        <strain evidence="2">JKS000234</strain>
    </source>
</reference>
<accession>A0A286DKZ7</accession>
<dbReference type="EMBL" id="OCMY01000002">
    <property type="protein sequence ID" value="SOD59368.1"/>
    <property type="molecule type" value="Genomic_DNA"/>
</dbReference>
<dbReference type="Proteomes" id="UP000219271">
    <property type="component" value="Unassembled WGS sequence"/>
</dbReference>
<proteinExistence type="predicted"/>
<dbReference type="AlphaFoldDB" id="A0A286DKZ7"/>
<organism evidence="1 2">
    <name type="scientific">Candidatus Pantoea floridensis</name>
    <dbReference type="NCBI Taxonomy" id="1938870"/>
    <lineage>
        <taxon>Bacteria</taxon>
        <taxon>Pseudomonadati</taxon>
        <taxon>Pseudomonadota</taxon>
        <taxon>Gammaproteobacteria</taxon>
        <taxon>Enterobacterales</taxon>
        <taxon>Erwiniaceae</taxon>
        <taxon>Pantoea</taxon>
    </lineage>
</organism>
<keyword evidence="2" id="KW-1185">Reference proteome</keyword>
<evidence type="ECO:0000313" key="2">
    <source>
        <dbReference type="Proteomes" id="UP000219271"/>
    </source>
</evidence>
<protein>
    <submittedName>
        <fullName evidence="1">Uncharacterized protein</fullName>
    </submittedName>
</protein>
<sequence>MPLSHAQVRINAHPTTSAPVCGRGAIYGDQYALS</sequence>
<evidence type="ECO:0000313" key="1">
    <source>
        <dbReference type="EMBL" id="SOD59368.1"/>
    </source>
</evidence>
<gene>
    <name evidence="1" type="ORF">SAMN06273570_4257</name>
</gene>